<dbReference type="KEGG" id="spar:SPRG_05512"/>
<keyword evidence="3" id="KW-1185">Reference proteome</keyword>
<feature type="transmembrane region" description="Helical" evidence="1">
    <location>
        <begin position="15"/>
        <end position="33"/>
    </location>
</feature>
<dbReference type="STRING" id="695850.A0A067CSP1"/>
<dbReference type="VEuPathDB" id="FungiDB:SPRG_05512"/>
<evidence type="ECO:0000313" key="3">
    <source>
        <dbReference type="Proteomes" id="UP000030745"/>
    </source>
</evidence>
<dbReference type="RefSeq" id="XP_012199621.1">
    <property type="nucleotide sequence ID" value="XM_012344231.1"/>
</dbReference>
<dbReference type="EMBL" id="KK583205">
    <property type="protein sequence ID" value="KDO29556.1"/>
    <property type="molecule type" value="Genomic_DNA"/>
</dbReference>
<organism evidence="2 3">
    <name type="scientific">Saprolegnia parasitica (strain CBS 223.65)</name>
    <dbReference type="NCBI Taxonomy" id="695850"/>
    <lineage>
        <taxon>Eukaryota</taxon>
        <taxon>Sar</taxon>
        <taxon>Stramenopiles</taxon>
        <taxon>Oomycota</taxon>
        <taxon>Saprolegniomycetes</taxon>
        <taxon>Saprolegniales</taxon>
        <taxon>Saprolegniaceae</taxon>
        <taxon>Saprolegnia</taxon>
    </lineage>
</organism>
<dbReference type="OrthoDB" id="89907at2759"/>
<gene>
    <name evidence="2" type="ORF">SPRG_05512</name>
</gene>
<keyword evidence="1" id="KW-1133">Transmembrane helix</keyword>
<dbReference type="AlphaFoldDB" id="A0A067CSP1"/>
<evidence type="ECO:0000256" key="1">
    <source>
        <dbReference type="SAM" id="Phobius"/>
    </source>
</evidence>
<evidence type="ECO:0000313" key="2">
    <source>
        <dbReference type="EMBL" id="KDO29556.1"/>
    </source>
</evidence>
<reference evidence="2 3" key="1">
    <citation type="journal article" date="2013" name="PLoS Genet.">
        <title>Distinctive expansion of potential virulence genes in the genome of the oomycete fish pathogen Saprolegnia parasitica.</title>
        <authorList>
            <person name="Jiang R.H."/>
            <person name="de Bruijn I."/>
            <person name="Haas B.J."/>
            <person name="Belmonte R."/>
            <person name="Lobach L."/>
            <person name="Christie J."/>
            <person name="van den Ackerveken G."/>
            <person name="Bottin A."/>
            <person name="Bulone V."/>
            <person name="Diaz-Moreno S.M."/>
            <person name="Dumas B."/>
            <person name="Fan L."/>
            <person name="Gaulin E."/>
            <person name="Govers F."/>
            <person name="Grenville-Briggs L.J."/>
            <person name="Horner N.R."/>
            <person name="Levin J.Z."/>
            <person name="Mammella M."/>
            <person name="Meijer H.J."/>
            <person name="Morris P."/>
            <person name="Nusbaum C."/>
            <person name="Oome S."/>
            <person name="Phillips A.J."/>
            <person name="van Rooyen D."/>
            <person name="Rzeszutek E."/>
            <person name="Saraiva M."/>
            <person name="Secombes C.J."/>
            <person name="Seidl M.F."/>
            <person name="Snel B."/>
            <person name="Stassen J.H."/>
            <person name="Sykes S."/>
            <person name="Tripathy S."/>
            <person name="van den Berg H."/>
            <person name="Vega-Arreguin J.C."/>
            <person name="Wawra S."/>
            <person name="Young S.K."/>
            <person name="Zeng Q."/>
            <person name="Dieguez-Uribeondo J."/>
            <person name="Russ C."/>
            <person name="Tyler B.M."/>
            <person name="van West P."/>
        </authorList>
    </citation>
    <scope>NUCLEOTIDE SEQUENCE [LARGE SCALE GENOMIC DNA]</scope>
    <source>
        <strain evidence="2 3">CBS 223.65</strain>
    </source>
</reference>
<dbReference type="GeneID" id="24127904"/>
<proteinExistence type="predicted"/>
<keyword evidence="1" id="KW-0472">Membrane</keyword>
<dbReference type="Proteomes" id="UP000030745">
    <property type="component" value="Unassembled WGS sequence"/>
</dbReference>
<dbReference type="OMA" id="PQHEHAY"/>
<protein>
    <submittedName>
        <fullName evidence="2">Uncharacterized protein</fullName>
    </submittedName>
</protein>
<sequence length="544" mass="60605">MKTSWPKFTSGTQRLAVAFVSLYTMAVTMVLLLQRRSSHVVTSTTLRAAKVTTSLHHAHCSYQSNAFAAHARPSMSTTRSWRDCLPLRSVICGVAAGDQDSLLTQHPPCRSAVLHHLLVTTMAAMEARGHVALPIGAALEHMWEHGALPPATPVLDMLTNATADVTDWLWARGLAHFYDKNAGDITCLAAHHPLASLLYAGNAASYEVPPHVRWSRIEPMTNDNAKFRISPQHEHAYKYAQLTPPTCLRLYNVSIFAPAHPPTFFTAARGMHDHDGEAAIYPNPLCQALCQNDTPLIARNVTPNVARCPLRADALYDARLATFLKDPIPLRLDAAHVQHLAPFHNTTKLRAGEAWEFCLPMKPQQQTVPIGRAAAAAGNMLEVSYDLGLPVFVYFGTLLGAWRDEAIIPHTRDIDIVMPSDTDWAKVQDAMWARGFYVFKRDIHGACVASHHPLAGLLYAPNNSLVKTLMWDHGTPYLDLYVWRRAWGQKISVETALQKLDRRRDPEAMFRTEYSTTYAQDPDLHLESCESYCDYQVLHNATTV</sequence>
<accession>A0A067CSP1</accession>
<keyword evidence="1" id="KW-0812">Transmembrane</keyword>
<name>A0A067CSP1_SAPPC</name>